<gene>
    <name evidence="2" type="ORF">DMN91_008349</name>
</gene>
<feature type="compositionally biased region" description="Basic and acidic residues" evidence="1">
    <location>
        <begin position="15"/>
        <end position="35"/>
    </location>
</feature>
<feature type="compositionally biased region" description="Basic residues" evidence="1">
    <location>
        <begin position="1"/>
        <end position="14"/>
    </location>
</feature>
<proteinExistence type="predicted"/>
<comment type="caution">
    <text evidence="2">The sequence shown here is derived from an EMBL/GenBank/DDBJ whole genome shotgun (WGS) entry which is preliminary data.</text>
</comment>
<evidence type="ECO:0000313" key="2">
    <source>
        <dbReference type="EMBL" id="RLU19790.1"/>
    </source>
</evidence>
<sequence>MDKRGKRGFRSKHGGRMDEYLQGKETGGKKEEGGRIKINKGIQKMEDGRKSKILRPEGKRQEDKNHSKV</sequence>
<reference evidence="2" key="1">
    <citation type="journal article" date="2018" name="Genome Res.">
        <title>The genomic architecture and molecular evolution of ant odorant receptors.</title>
        <authorList>
            <person name="McKenzie S.K."/>
            <person name="Kronauer D.J.C."/>
        </authorList>
    </citation>
    <scope>NUCLEOTIDE SEQUENCE [LARGE SCALE GENOMIC DNA]</scope>
    <source>
        <strain evidence="2">Clonal line C1</strain>
    </source>
</reference>
<dbReference type="AlphaFoldDB" id="A0A3L8DH62"/>
<dbReference type="EMBL" id="QOIP01000008">
    <property type="protein sequence ID" value="RLU19790.1"/>
    <property type="molecule type" value="Genomic_DNA"/>
</dbReference>
<accession>A0A3L8DH62</accession>
<protein>
    <submittedName>
        <fullName evidence="2">Uncharacterized protein</fullName>
    </submittedName>
</protein>
<name>A0A3L8DH62_OOCBI</name>
<dbReference type="Proteomes" id="UP000279307">
    <property type="component" value="Chromosome 8"/>
</dbReference>
<feature type="region of interest" description="Disordered" evidence="1">
    <location>
        <begin position="1"/>
        <end position="69"/>
    </location>
</feature>
<evidence type="ECO:0000256" key="1">
    <source>
        <dbReference type="SAM" id="MobiDB-lite"/>
    </source>
</evidence>
<feature type="compositionally biased region" description="Basic and acidic residues" evidence="1">
    <location>
        <begin position="43"/>
        <end position="69"/>
    </location>
</feature>
<reference evidence="2" key="2">
    <citation type="submission" date="2018-07" db="EMBL/GenBank/DDBJ databases">
        <authorList>
            <person name="Mckenzie S.K."/>
            <person name="Kronauer D.J.C."/>
        </authorList>
    </citation>
    <scope>NUCLEOTIDE SEQUENCE</scope>
    <source>
        <strain evidence="2">Clonal line C1</strain>
    </source>
</reference>
<organism evidence="2">
    <name type="scientific">Ooceraea biroi</name>
    <name type="common">Clonal raider ant</name>
    <name type="synonym">Cerapachys biroi</name>
    <dbReference type="NCBI Taxonomy" id="2015173"/>
    <lineage>
        <taxon>Eukaryota</taxon>
        <taxon>Metazoa</taxon>
        <taxon>Ecdysozoa</taxon>
        <taxon>Arthropoda</taxon>
        <taxon>Hexapoda</taxon>
        <taxon>Insecta</taxon>
        <taxon>Pterygota</taxon>
        <taxon>Neoptera</taxon>
        <taxon>Endopterygota</taxon>
        <taxon>Hymenoptera</taxon>
        <taxon>Apocrita</taxon>
        <taxon>Aculeata</taxon>
        <taxon>Formicoidea</taxon>
        <taxon>Formicidae</taxon>
        <taxon>Dorylinae</taxon>
        <taxon>Ooceraea</taxon>
    </lineage>
</organism>